<sequence>MEQEDPQPGTSNSAATTDIPELNVEHVLMEHSYHDSSVYQAGASASNSHYFPEGVRNNLLTKNIYFTTNNKEKVAKWQDIYIAWQLDCYSCDLRIMPKLTEHHVNRECIKKMKVSVCTQVFSHTVSSAINLMAKSEYQQDNIKMENRAAETAEFLKFFDNVFDSVNGYRLFNIHGKILRTGVDVLSAQTPQTEFWYNAVKVIESMYAKDHHNKRSVPPTFKNWVFTLKNFILYEMF</sequence>
<evidence type="ECO:0000313" key="2">
    <source>
        <dbReference type="Proteomes" id="UP001056778"/>
    </source>
</evidence>
<accession>A0ACB9SPA7</accession>
<comment type="caution">
    <text evidence="1">The sequence shown here is derived from an EMBL/GenBank/DDBJ whole genome shotgun (WGS) entry which is preliminary data.</text>
</comment>
<dbReference type="Proteomes" id="UP001056778">
    <property type="component" value="Chromosome 8"/>
</dbReference>
<gene>
    <name evidence="1" type="ORF">MML48_8g00005688</name>
</gene>
<reference evidence="1" key="1">
    <citation type="submission" date="2022-04" db="EMBL/GenBank/DDBJ databases">
        <title>Chromosome-scale genome assembly of Holotrichia oblita Faldermann.</title>
        <authorList>
            <person name="Rongchong L."/>
        </authorList>
    </citation>
    <scope>NUCLEOTIDE SEQUENCE</scope>
    <source>
        <strain evidence="1">81SQS9</strain>
    </source>
</reference>
<proteinExistence type="predicted"/>
<protein>
    <submittedName>
        <fullName evidence="1">Ankyrin repeat and mynd domain protein 1</fullName>
    </submittedName>
</protein>
<dbReference type="EMBL" id="CM043022">
    <property type="protein sequence ID" value="KAI4455824.1"/>
    <property type="molecule type" value="Genomic_DNA"/>
</dbReference>
<organism evidence="1 2">
    <name type="scientific">Holotrichia oblita</name>
    <name type="common">Chafer beetle</name>
    <dbReference type="NCBI Taxonomy" id="644536"/>
    <lineage>
        <taxon>Eukaryota</taxon>
        <taxon>Metazoa</taxon>
        <taxon>Ecdysozoa</taxon>
        <taxon>Arthropoda</taxon>
        <taxon>Hexapoda</taxon>
        <taxon>Insecta</taxon>
        <taxon>Pterygota</taxon>
        <taxon>Neoptera</taxon>
        <taxon>Endopterygota</taxon>
        <taxon>Coleoptera</taxon>
        <taxon>Polyphaga</taxon>
        <taxon>Scarabaeiformia</taxon>
        <taxon>Scarabaeidae</taxon>
        <taxon>Melolonthinae</taxon>
        <taxon>Holotrichia</taxon>
    </lineage>
</organism>
<name>A0ACB9SPA7_HOLOL</name>
<evidence type="ECO:0000313" key="1">
    <source>
        <dbReference type="EMBL" id="KAI4455824.1"/>
    </source>
</evidence>
<keyword evidence="2" id="KW-1185">Reference proteome</keyword>